<keyword evidence="3" id="KW-1185">Reference proteome</keyword>
<protein>
    <submittedName>
        <fullName evidence="4">Secreted protein</fullName>
    </submittedName>
</protein>
<dbReference type="Proteomes" id="UP000050761">
    <property type="component" value="Unassembled WGS sequence"/>
</dbReference>
<dbReference type="WBParaSite" id="HPBE_0002618101-mRNA-1">
    <property type="protein sequence ID" value="HPBE_0002618101-mRNA-1"/>
    <property type="gene ID" value="HPBE_0002618101"/>
</dbReference>
<dbReference type="AlphaFoldDB" id="A0A183GU11"/>
<reference evidence="2 3" key="1">
    <citation type="submission" date="2018-11" db="EMBL/GenBank/DDBJ databases">
        <authorList>
            <consortium name="Pathogen Informatics"/>
        </authorList>
    </citation>
    <scope>NUCLEOTIDE SEQUENCE [LARGE SCALE GENOMIC DNA]</scope>
</reference>
<evidence type="ECO:0000313" key="2">
    <source>
        <dbReference type="EMBL" id="VDP56121.1"/>
    </source>
</evidence>
<sequence>MTLFVSLFVSLERGVSIEPLWHATGTNGDAAGARSSKSMINGTTGDTGLKAMPPMCSAGVQLAMHGCRRVRHVSGSPCTVADVFGTSTASPGTSMFNNRFQYAVLPLQL</sequence>
<feature type="chain" id="PRO_5044552249" evidence="1">
    <location>
        <begin position="18"/>
        <end position="109"/>
    </location>
</feature>
<feature type="signal peptide" evidence="1">
    <location>
        <begin position="1"/>
        <end position="17"/>
    </location>
</feature>
<dbReference type="OrthoDB" id="283815at2759"/>
<evidence type="ECO:0000313" key="4">
    <source>
        <dbReference type="WBParaSite" id="HPBE_0002618101-mRNA-1"/>
    </source>
</evidence>
<name>A0A183GU11_HELPZ</name>
<reference evidence="4" key="2">
    <citation type="submission" date="2019-09" db="UniProtKB">
        <authorList>
            <consortium name="WormBaseParasite"/>
        </authorList>
    </citation>
    <scope>IDENTIFICATION</scope>
</reference>
<keyword evidence="1" id="KW-0732">Signal</keyword>
<evidence type="ECO:0000313" key="3">
    <source>
        <dbReference type="Proteomes" id="UP000050761"/>
    </source>
</evidence>
<dbReference type="EMBL" id="UZAH01039371">
    <property type="protein sequence ID" value="VDP56121.1"/>
    <property type="molecule type" value="Genomic_DNA"/>
</dbReference>
<organism evidence="3 4">
    <name type="scientific">Heligmosomoides polygyrus</name>
    <name type="common">Parasitic roundworm</name>
    <dbReference type="NCBI Taxonomy" id="6339"/>
    <lineage>
        <taxon>Eukaryota</taxon>
        <taxon>Metazoa</taxon>
        <taxon>Ecdysozoa</taxon>
        <taxon>Nematoda</taxon>
        <taxon>Chromadorea</taxon>
        <taxon>Rhabditida</taxon>
        <taxon>Rhabditina</taxon>
        <taxon>Rhabditomorpha</taxon>
        <taxon>Strongyloidea</taxon>
        <taxon>Heligmosomidae</taxon>
        <taxon>Heligmosomoides</taxon>
    </lineage>
</organism>
<evidence type="ECO:0000256" key="1">
    <source>
        <dbReference type="SAM" id="SignalP"/>
    </source>
</evidence>
<proteinExistence type="predicted"/>
<accession>A0A3P8EHQ0</accession>
<accession>A0A183GU11</accession>
<gene>
    <name evidence="2" type="ORF">HPBE_LOCUS26181</name>
</gene>